<name>A0A5F1ZA47_9LEPT</name>
<evidence type="ECO:0000313" key="3">
    <source>
        <dbReference type="Proteomes" id="UP000297891"/>
    </source>
</evidence>
<sequence>MEHSKKAIGFFVSLAFLVLGYFLFITKQIEPFADFALLEWQMKLAGQGVFHLPYQHLLEDPEFRFFPLPEIFFHIHNGLVYSTFPNLYPILFSPFYLGFGIMGIKLAQTLLFFLSIYLFHLIQKDRISTILLLFGSSISIYIFLIHETIFFFFLEIIILYFYHRKWSVLSGVLSICLVWMRPEMIFAVSFLPFCFPKEWEWKRFVSSFIITGVVFAIISQITLGTFLPLRVLKNSAFQFRPELSLYLLKIWIEQVPIFILFIFYFGKSIIQKEFLFRNLFLISITIAIIIVSPNTGGHNTPRYLFGLIPLYALTFKPKKENKQGTSKIWILVCLIISFYQINVIFQQTKELKKISKFQTNTLQELKKIDDSVLVFNNSDFAFVALPLLEEKKDLLLLRSDYPKETFFRILNSKNNKSFSFLELPPSPFSLGASLNLSNCKEDCEFQKNATWQLPAALLPITTTSYQRK</sequence>
<proteinExistence type="predicted"/>
<dbReference type="InterPro" id="IPR059217">
    <property type="entry name" value="LA3751_2-like"/>
</dbReference>
<dbReference type="OrthoDB" id="321184at2"/>
<keyword evidence="1" id="KW-1133">Transmembrane helix</keyword>
<protein>
    <recommendedName>
        <fullName evidence="4">DUF2079 domain-containing protein</fullName>
    </recommendedName>
</protein>
<feature type="transmembrane region" description="Helical" evidence="1">
    <location>
        <begin position="328"/>
        <end position="345"/>
    </location>
</feature>
<evidence type="ECO:0000313" key="2">
    <source>
        <dbReference type="EMBL" id="TGK95527.1"/>
    </source>
</evidence>
<keyword evidence="1" id="KW-0472">Membrane</keyword>
<feature type="transmembrane region" description="Helical" evidence="1">
    <location>
        <begin position="7"/>
        <end position="25"/>
    </location>
</feature>
<feature type="transmembrane region" description="Helical" evidence="1">
    <location>
        <begin position="204"/>
        <end position="223"/>
    </location>
</feature>
<feature type="transmembrane region" description="Helical" evidence="1">
    <location>
        <begin position="243"/>
        <end position="265"/>
    </location>
</feature>
<dbReference type="AlphaFoldDB" id="A0A5F1ZA47"/>
<feature type="transmembrane region" description="Helical" evidence="1">
    <location>
        <begin position="95"/>
        <end position="119"/>
    </location>
</feature>
<gene>
    <name evidence="2" type="ORF">EHQ30_02485</name>
</gene>
<dbReference type="EMBL" id="RQFP01000001">
    <property type="protein sequence ID" value="TGK95527.1"/>
    <property type="molecule type" value="Genomic_DNA"/>
</dbReference>
<reference evidence="2" key="1">
    <citation type="journal article" date="2019" name="PLoS Negl. Trop. Dis.">
        <title>Revisiting the worldwide diversity of Leptospira species in the environment.</title>
        <authorList>
            <person name="Vincent A.T."/>
            <person name="Schiettekatte O."/>
            <person name="Bourhy P."/>
            <person name="Veyrier F.J."/>
            <person name="Picardeau M."/>
        </authorList>
    </citation>
    <scope>NUCLEOTIDE SEQUENCE [LARGE SCALE GENOMIC DNA]</scope>
    <source>
        <strain evidence="2">201800277</strain>
    </source>
</reference>
<dbReference type="NCBIfam" id="NF047440">
    <property type="entry name" value="LA3751_2_3_fam"/>
    <property type="match status" value="1"/>
</dbReference>
<feature type="transmembrane region" description="Helical" evidence="1">
    <location>
        <begin position="274"/>
        <end position="292"/>
    </location>
</feature>
<feature type="transmembrane region" description="Helical" evidence="1">
    <location>
        <begin position="131"/>
        <end position="162"/>
    </location>
</feature>
<comment type="caution">
    <text evidence="2">The sequence shown here is derived from an EMBL/GenBank/DDBJ whole genome shotgun (WGS) entry which is preliminary data.</text>
</comment>
<dbReference type="Proteomes" id="UP000297891">
    <property type="component" value="Unassembled WGS sequence"/>
</dbReference>
<organism evidence="2 3">
    <name type="scientific">Leptospira brenneri</name>
    <dbReference type="NCBI Taxonomy" id="2023182"/>
    <lineage>
        <taxon>Bacteria</taxon>
        <taxon>Pseudomonadati</taxon>
        <taxon>Spirochaetota</taxon>
        <taxon>Spirochaetia</taxon>
        <taxon>Leptospirales</taxon>
        <taxon>Leptospiraceae</taxon>
        <taxon>Leptospira</taxon>
    </lineage>
</organism>
<evidence type="ECO:0008006" key="4">
    <source>
        <dbReference type="Google" id="ProtNLM"/>
    </source>
</evidence>
<evidence type="ECO:0000256" key="1">
    <source>
        <dbReference type="SAM" id="Phobius"/>
    </source>
</evidence>
<keyword evidence="1" id="KW-0812">Transmembrane</keyword>
<accession>A0A5F1ZA47</accession>
<dbReference type="RefSeq" id="WP_135676574.1">
    <property type="nucleotide sequence ID" value="NZ_RQFP01000001.1"/>
</dbReference>
<keyword evidence="3" id="KW-1185">Reference proteome</keyword>
<feature type="transmembrane region" description="Helical" evidence="1">
    <location>
        <begin position="168"/>
        <end position="192"/>
    </location>
</feature>